<gene>
    <name evidence="1" type="ORF">FVB9532_01040</name>
</gene>
<dbReference type="EMBL" id="CABVMM010000003">
    <property type="protein sequence ID" value="VVU99781.1"/>
    <property type="molecule type" value="Genomic_DNA"/>
</dbReference>
<dbReference type="Proteomes" id="UP000356253">
    <property type="component" value="Unassembled WGS sequence"/>
</dbReference>
<evidence type="ECO:0000313" key="2">
    <source>
        <dbReference type="Proteomes" id="UP000356253"/>
    </source>
</evidence>
<accession>A0AC61Y5L6</accession>
<sequence>MRHFITFAFFLFISVACKAQDYNETVQSFQQYYKVDDLAGMKQIAHQLVQYYPDDYAGYAFAAYTSLLENKLSEAEINLQSVQILNPADLGSYSIAAYAAFLNGNPQEAEKLMNYAFQLKTNTAVLSEILEDISQLERFLQKDLAALKTVAQEADKNTSGAISAMKIYADCTAAWWQKKECAITETLNYLNSQKFKNEEIIAQIQFNRASAYYDTQQWDQAQKAYQQFLELPIVKKGHLGFAAAHSLLRLSYFDADGELIIAKANQGLNYIEGLLNTSFIQCELLMRKMHAYAELNDLENKFASAQHLLSKAEKINFTFAALKAKNTIGAYYIESRKPGAAGLAYKYLFEAYNESLKFNEPDLQSEIATNYALALWKRGEKSRAKQMVEKEYEYSLKNAKYLDAQNLANNLAFMFYMNEDYGQAAELFEKAIAITENHLKKLPQQEQLLVMNNHAGAYSGLVMSYRNLNETEKLFKAQDLNRSRILKNNLNKNIPQVSLSQVQSLLANDEVMLYYSNGEPGEMIVSVITSTSAEISYNFPIDDWLTIKRKFINIVNKQPNSINNYVTKLNEEIVDGKLVSYSDKKQGFTVKDYDQFISISREFLQSHDEKLADLQTEFLKHWYQFLIQPVANQIQGKKTLLISAEGKLGFMPFEAFINSSNHYLIEDFNVKYIPSATIWASLQNRNYPATRKSLLAMGGATYAKPKTSGSENRSMPDVYQIKNQLSQKISENKVNLKEELSLLGFGGANYLAGTLKEVQNLKMIVPDATVLINDQMKESDIKRLNKNDELAKYKWLHIATHGFALDNFPQLSGVMMMQPPGGDGEEDMFLLAHEIAQLNLKADMAVLSACETALGKVYKGEGVNGLNSALLTAGANNTLLSLWPVNDAGTMILMTLVYNNLNQGQMSVEDAVNTAKREMLSGKYGAQFASPVIWAPFVINGK</sequence>
<keyword evidence="2" id="KW-1185">Reference proteome</keyword>
<comment type="caution">
    <text evidence="1">The sequence shown here is derived from an EMBL/GenBank/DDBJ whole genome shotgun (WGS) entry which is preliminary data.</text>
</comment>
<proteinExistence type="predicted"/>
<protein>
    <submittedName>
        <fullName evidence="1">Uncharacterized protein</fullName>
    </submittedName>
</protein>
<evidence type="ECO:0000313" key="1">
    <source>
        <dbReference type="EMBL" id="VVU99781.1"/>
    </source>
</evidence>
<organism evidence="1 2">
    <name type="scientific">Mesonia oceanica</name>
    <dbReference type="NCBI Taxonomy" id="2687242"/>
    <lineage>
        <taxon>Bacteria</taxon>
        <taxon>Pseudomonadati</taxon>
        <taxon>Bacteroidota</taxon>
        <taxon>Flavobacteriia</taxon>
        <taxon>Flavobacteriales</taxon>
        <taxon>Flavobacteriaceae</taxon>
        <taxon>Mesonia</taxon>
    </lineage>
</organism>
<name>A0AC61Y5L6_9FLAO</name>
<reference evidence="1" key="1">
    <citation type="submission" date="2019-09" db="EMBL/GenBank/DDBJ databases">
        <authorList>
            <person name="Rodrigo-Torres L."/>
            <person name="Arahal R. D."/>
            <person name="Lucena T."/>
        </authorList>
    </citation>
    <scope>NUCLEOTIDE SEQUENCE</scope>
    <source>
        <strain evidence="1">ISS653</strain>
    </source>
</reference>